<accession>A0A6M3IHI7</accession>
<organism evidence="1">
    <name type="scientific">viral metagenome</name>
    <dbReference type="NCBI Taxonomy" id="1070528"/>
    <lineage>
        <taxon>unclassified sequences</taxon>
        <taxon>metagenomes</taxon>
        <taxon>organismal metagenomes</taxon>
    </lineage>
</organism>
<gene>
    <name evidence="1" type="ORF">MM415B01747_0017</name>
</gene>
<dbReference type="EMBL" id="MT141248">
    <property type="protein sequence ID" value="QJA56990.1"/>
    <property type="molecule type" value="Genomic_DNA"/>
</dbReference>
<sequence>MILIQPEEIRAKRAGLIDRKLKALGVSTATVNIDGPRFDPMVMQELTHIAVVNKTNGYTRLRIGTWDGASFHVLTEETSPTEDTYYFSGDDFLVPPGSRIRAELTGTVTGDDLRLVLNGVWVKLKE</sequence>
<evidence type="ECO:0000313" key="1">
    <source>
        <dbReference type="EMBL" id="QJA56990.1"/>
    </source>
</evidence>
<protein>
    <submittedName>
        <fullName evidence="1">Uncharacterized protein</fullName>
    </submittedName>
</protein>
<name>A0A6M3IHI7_9ZZZZ</name>
<proteinExistence type="predicted"/>
<reference evidence="1" key="1">
    <citation type="submission" date="2020-03" db="EMBL/GenBank/DDBJ databases">
        <title>The deep terrestrial virosphere.</title>
        <authorList>
            <person name="Holmfeldt K."/>
            <person name="Nilsson E."/>
            <person name="Simone D."/>
            <person name="Lopez-Fernandez M."/>
            <person name="Wu X."/>
            <person name="de Brujin I."/>
            <person name="Lundin D."/>
            <person name="Andersson A."/>
            <person name="Bertilsson S."/>
            <person name="Dopson M."/>
        </authorList>
    </citation>
    <scope>NUCLEOTIDE SEQUENCE</scope>
    <source>
        <strain evidence="1">MM415B01747</strain>
    </source>
</reference>
<dbReference type="AlphaFoldDB" id="A0A6M3IHI7"/>